<dbReference type="InterPro" id="IPR000212">
    <property type="entry name" value="DNA_helicase_UvrD/REP"/>
</dbReference>
<dbReference type="GO" id="GO:0043138">
    <property type="term" value="F:3'-5' DNA helicase activity"/>
    <property type="evidence" value="ECO:0007669"/>
    <property type="project" value="UniProtKB-EC"/>
</dbReference>
<dbReference type="InterPro" id="IPR014017">
    <property type="entry name" value="DNA_helicase_UvrD-like_C"/>
</dbReference>
<keyword evidence="8" id="KW-0238">DNA-binding</keyword>
<evidence type="ECO:0000256" key="16">
    <source>
        <dbReference type="SAM" id="MobiDB-lite"/>
    </source>
</evidence>
<keyword evidence="2 15" id="KW-0547">Nucleotide-binding</keyword>
<evidence type="ECO:0000256" key="6">
    <source>
        <dbReference type="ARBA" id="ARBA00022839"/>
    </source>
</evidence>
<evidence type="ECO:0000313" key="19">
    <source>
        <dbReference type="EMBL" id="TWT55490.1"/>
    </source>
</evidence>
<evidence type="ECO:0000256" key="2">
    <source>
        <dbReference type="ARBA" id="ARBA00022741"/>
    </source>
</evidence>
<name>A0A5C5WY31_9BACT</name>
<feature type="domain" description="UvrD-like helicase ATP-binding" evidence="17">
    <location>
        <begin position="1"/>
        <end position="405"/>
    </location>
</feature>
<dbReference type="Proteomes" id="UP000318053">
    <property type="component" value="Unassembled WGS sequence"/>
</dbReference>
<comment type="catalytic activity">
    <reaction evidence="14">
        <text>ATP + H2O = ADP + phosphate + H(+)</text>
        <dbReference type="Rhea" id="RHEA:13065"/>
        <dbReference type="ChEBI" id="CHEBI:15377"/>
        <dbReference type="ChEBI" id="CHEBI:15378"/>
        <dbReference type="ChEBI" id="CHEBI:30616"/>
        <dbReference type="ChEBI" id="CHEBI:43474"/>
        <dbReference type="ChEBI" id="CHEBI:456216"/>
        <dbReference type="EC" id="5.6.2.4"/>
    </reaction>
</comment>
<evidence type="ECO:0000256" key="9">
    <source>
        <dbReference type="ARBA" id="ARBA00023204"/>
    </source>
</evidence>
<evidence type="ECO:0000256" key="14">
    <source>
        <dbReference type="ARBA" id="ARBA00048988"/>
    </source>
</evidence>
<dbReference type="PANTHER" id="PTHR11070">
    <property type="entry name" value="UVRD / RECB / PCRA DNA HELICASE FAMILY MEMBER"/>
    <property type="match status" value="1"/>
</dbReference>
<reference evidence="19 20" key="1">
    <citation type="submission" date="2019-02" db="EMBL/GenBank/DDBJ databases">
        <title>Deep-cultivation of Planctomycetes and their phenomic and genomic characterization uncovers novel biology.</title>
        <authorList>
            <person name="Wiegand S."/>
            <person name="Jogler M."/>
            <person name="Boedeker C."/>
            <person name="Pinto D."/>
            <person name="Vollmers J."/>
            <person name="Rivas-Marin E."/>
            <person name="Kohn T."/>
            <person name="Peeters S.H."/>
            <person name="Heuer A."/>
            <person name="Rast P."/>
            <person name="Oberbeckmann S."/>
            <person name="Bunk B."/>
            <person name="Jeske O."/>
            <person name="Meyerdierks A."/>
            <person name="Storesund J.E."/>
            <person name="Kallscheuer N."/>
            <person name="Luecker S."/>
            <person name="Lage O.M."/>
            <person name="Pohl T."/>
            <person name="Merkel B.J."/>
            <person name="Hornburger P."/>
            <person name="Mueller R.-W."/>
            <person name="Bruemmer F."/>
            <person name="Labrenz M."/>
            <person name="Spormann A.M."/>
            <person name="Op Den Camp H."/>
            <person name="Overmann J."/>
            <person name="Amann R."/>
            <person name="Jetten M.S.M."/>
            <person name="Mascher T."/>
            <person name="Medema M.H."/>
            <person name="Devos D.P."/>
            <person name="Kaster A.-K."/>
            <person name="Ovreas L."/>
            <person name="Rohde M."/>
            <person name="Galperin M.Y."/>
            <person name="Jogler C."/>
        </authorList>
    </citation>
    <scope>NUCLEOTIDE SEQUENCE [LARGE SCALE GENOMIC DNA]</scope>
    <source>
        <strain evidence="19 20">CA85</strain>
    </source>
</reference>
<dbReference type="GO" id="GO:0004527">
    <property type="term" value="F:exonuclease activity"/>
    <property type="evidence" value="ECO:0007669"/>
    <property type="project" value="UniProtKB-KW"/>
</dbReference>
<evidence type="ECO:0000256" key="10">
    <source>
        <dbReference type="ARBA" id="ARBA00023235"/>
    </source>
</evidence>
<evidence type="ECO:0000259" key="18">
    <source>
        <dbReference type="PROSITE" id="PS51217"/>
    </source>
</evidence>
<dbReference type="OrthoDB" id="9810135at2"/>
<keyword evidence="5 15" id="KW-0347">Helicase</keyword>
<dbReference type="EC" id="5.6.2.4" evidence="12"/>
<dbReference type="InterPro" id="IPR014016">
    <property type="entry name" value="UvrD-like_ATP-bd"/>
</dbReference>
<evidence type="ECO:0000256" key="4">
    <source>
        <dbReference type="ARBA" id="ARBA00022801"/>
    </source>
</evidence>
<dbReference type="PROSITE" id="PS51217">
    <property type="entry name" value="UVRD_HELICASE_CTER"/>
    <property type="match status" value="1"/>
</dbReference>
<evidence type="ECO:0000256" key="8">
    <source>
        <dbReference type="ARBA" id="ARBA00023125"/>
    </source>
</evidence>
<dbReference type="SUPFAM" id="SSF52540">
    <property type="entry name" value="P-loop containing nucleoside triphosphate hydrolases"/>
    <property type="match status" value="1"/>
</dbReference>
<evidence type="ECO:0000256" key="7">
    <source>
        <dbReference type="ARBA" id="ARBA00022840"/>
    </source>
</evidence>
<keyword evidence="3" id="KW-0227">DNA damage</keyword>
<keyword evidence="4 15" id="KW-0378">Hydrolase</keyword>
<evidence type="ECO:0000256" key="11">
    <source>
        <dbReference type="ARBA" id="ARBA00034617"/>
    </source>
</evidence>
<evidence type="ECO:0000256" key="15">
    <source>
        <dbReference type="PROSITE-ProRule" id="PRU00560"/>
    </source>
</evidence>
<keyword evidence="9" id="KW-0234">DNA repair</keyword>
<dbReference type="PANTHER" id="PTHR11070:SF2">
    <property type="entry name" value="ATP-DEPENDENT DNA HELICASE SRS2"/>
    <property type="match status" value="1"/>
</dbReference>
<dbReference type="InterPro" id="IPR027417">
    <property type="entry name" value="P-loop_NTPase"/>
</dbReference>
<organism evidence="19 20">
    <name type="scientific">Allorhodopirellula solitaria</name>
    <dbReference type="NCBI Taxonomy" id="2527987"/>
    <lineage>
        <taxon>Bacteria</taxon>
        <taxon>Pseudomonadati</taxon>
        <taxon>Planctomycetota</taxon>
        <taxon>Planctomycetia</taxon>
        <taxon>Pirellulales</taxon>
        <taxon>Pirellulaceae</taxon>
        <taxon>Allorhodopirellula</taxon>
    </lineage>
</organism>
<sequence>MSQSNAKKGALELIRAGAGSGKTYDLCETVAKAVCDGLDPARIMATTFTKKAAAELKGRVQAKLLAGTDDPETNHRNADRLELAAIGTVHSVAHRVLSRYAVELGLSTRLEVMSEQAAEQTVSKHLSDLPMEGWQSLVACARRLGIDDLNQQLLTLLDAKRSNQISDEGLRLHLRDSASRVCELLSPLEDLPSPSFDVLTGHVRDALNAFAALDDTTGVTEKARKKLLDLRSERLPKWGAYAEASRLTAGKKSGADAALTALRNHGSEVCNFQGLHDDVNLFAGLIAQHTILIESGCRDYKIERGLVDFTDLETLFLEALSGEQLVELISDDFSLVLVDEFQDTNPLQLAIFQAMRRISPRNRWVGDPKQAIFGFRGTDPGLVGRVWEQAKDATTGSLPSNRRSQKGLVQFVGKMFEPIFGPDSRQEPVNAPLPRGIERWLFQTTNQERDAQALAAGILELQREGTRLGDIVVLERSNAALEKLADALGQAGIAYLFESPGLLSTREGVMAIAGMRLVSDRNDSLAAATLKHMLSDPSQATPSWIRERLIQLQSDRAERENAAASAESPPRWKQPWDGDDELAPLEGIDRQTSSPHSVCQLVIEALDLPNRVAGWGDVASRCSNLDSILRHVASYEEQMLGAGQAATLGGAILNLEEIASNGEDIKFPPLGHDAVTIMTYHKAKGLQWPVVILSGLHSDRAPNVWEPAVYGGGEDIDHPLTGRVIRAWTWPFGMNDGRPPKRRTGTSLEADALASPEGRQKAEDEINENLRLLYVGCTRAESKLVFAHRLGKDRWLQRLPGIDSILPTDAEAGVHELTGIDTSYVLRNLDPVDESSLANDESAIWFSFSGTGQQSAEPSPRFLSPSQAQADPAVTQAAQLESTELPGGSHFPAGLDEESYSSFGDAIHAYMAALPSLLGVSESQKQSTAIRCLAAYSIDGKLAPSVLVATGDRFVQWVNDTFPDATWRAEVPALASRGAGGFWNGTLDLILELPDQTVVVVDHKSAPIRRANCESKARQYISQLDAYNEMLAEQGCSVASRWIHFPLAGVMVKVEESICDSP</sequence>
<evidence type="ECO:0000259" key="17">
    <source>
        <dbReference type="PROSITE" id="PS51198"/>
    </source>
</evidence>
<dbReference type="GO" id="GO:0005524">
    <property type="term" value="F:ATP binding"/>
    <property type="evidence" value="ECO:0007669"/>
    <property type="project" value="UniProtKB-UniRule"/>
</dbReference>
<dbReference type="PROSITE" id="PS51198">
    <property type="entry name" value="UVRD_HELICASE_ATP_BIND"/>
    <property type="match status" value="1"/>
</dbReference>
<dbReference type="GO" id="GO:0000725">
    <property type="term" value="P:recombinational repair"/>
    <property type="evidence" value="ECO:0007669"/>
    <property type="project" value="TreeGrafter"/>
</dbReference>
<dbReference type="Gene3D" id="3.90.320.10">
    <property type="match status" value="1"/>
</dbReference>
<keyword evidence="6" id="KW-0269">Exonuclease</keyword>
<dbReference type="Pfam" id="PF13361">
    <property type="entry name" value="UvrD_C"/>
    <property type="match status" value="2"/>
</dbReference>
<evidence type="ECO:0000256" key="1">
    <source>
        <dbReference type="ARBA" id="ARBA00022722"/>
    </source>
</evidence>
<keyword evidence="20" id="KW-1185">Reference proteome</keyword>
<keyword evidence="7 15" id="KW-0067">ATP-binding</keyword>
<feature type="binding site" evidence="15">
    <location>
        <begin position="16"/>
        <end position="23"/>
    </location>
    <ligand>
        <name>ATP</name>
        <dbReference type="ChEBI" id="CHEBI:30616"/>
    </ligand>
</feature>
<dbReference type="Gene3D" id="3.40.50.300">
    <property type="entry name" value="P-loop containing nucleotide triphosphate hydrolases"/>
    <property type="match status" value="4"/>
</dbReference>
<evidence type="ECO:0000313" key="20">
    <source>
        <dbReference type="Proteomes" id="UP000318053"/>
    </source>
</evidence>
<evidence type="ECO:0000256" key="5">
    <source>
        <dbReference type="ARBA" id="ARBA00022806"/>
    </source>
</evidence>
<dbReference type="AlphaFoldDB" id="A0A5C5WY31"/>
<feature type="compositionally biased region" description="Low complexity" evidence="16">
    <location>
        <begin position="562"/>
        <end position="571"/>
    </location>
</feature>
<accession>A0A5C5WY31</accession>
<evidence type="ECO:0000256" key="3">
    <source>
        <dbReference type="ARBA" id="ARBA00022763"/>
    </source>
</evidence>
<dbReference type="Pfam" id="PF00580">
    <property type="entry name" value="UvrD-helicase"/>
    <property type="match status" value="1"/>
</dbReference>
<dbReference type="InterPro" id="IPR011604">
    <property type="entry name" value="PDDEXK-like_dom_sf"/>
</dbReference>
<feature type="region of interest" description="Disordered" evidence="16">
    <location>
        <begin position="556"/>
        <end position="591"/>
    </location>
</feature>
<comment type="catalytic activity">
    <reaction evidence="11">
        <text>Couples ATP hydrolysis with the unwinding of duplex DNA by translocating in the 3'-5' direction.</text>
        <dbReference type="EC" id="5.6.2.4"/>
    </reaction>
</comment>
<feature type="domain" description="UvrD-like helicase C-terminal" evidence="18">
    <location>
        <begin position="406"/>
        <end position="685"/>
    </location>
</feature>
<protein>
    <recommendedName>
        <fullName evidence="12">DNA 3'-5' helicase</fullName>
        <ecNumber evidence="12">5.6.2.4</ecNumber>
    </recommendedName>
    <alternativeName>
        <fullName evidence="13">DNA 3'-5' helicase II</fullName>
    </alternativeName>
</protein>
<dbReference type="GO" id="GO:0003677">
    <property type="term" value="F:DNA binding"/>
    <property type="evidence" value="ECO:0007669"/>
    <property type="project" value="UniProtKB-KW"/>
</dbReference>
<evidence type="ECO:0000256" key="13">
    <source>
        <dbReference type="ARBA" id="ARBA00034923"/>
    </source>
</evidence>
<comment type="caution">
    <text evidence="19">The sequence shown here is derived from an EMBL/GenBank/DDBJ whole genome shotgun (WGS) entry which is preliminary data.</text>
</comment>
<dbReference type="EMBL" id="SJPK01000025">
    <property type="protein sequence ID" value="TWT55490.1"/>
    <property type="molecule type" value="Genomic_DNA"/>
</dbReference>
<keyword evidence="1" id="KW-0540">Nuclease</keyword>
<proteinExistence type="predicted"/>
<dbReference type="RefSeq" id="WP_146393744.1">
    <property type="nucleotide sequence ID" value="NZ_SJPK01000025.1"/>
</dbReference>
<feature type="region of interest" description="Disordered" evidence="16">
    <location>
        <begin position="850"/>
        <end position="870"/>
    </location>
</feature>
<dbReference type="GO" id="GO:0016887">
    <property type="term" value="F:ATP hydrolysis activity"/>
    <property type="evidence" value="ECO:0007669"/>
    <property type="project" value="RHEA"/>
</dbReference>
<feature type="region of interest" description="Disordered" evidence="16">
    <location>
        <begin position="736"/>
        <end position="761"/>
    </location>
</feature>
<keyword evidence="10" id="KW-0413">Isomerase</keyword>
<evidence type="ECO:0000256" key="12">
    <source>
        <dbReference type="ARBA" id="ARBA00034808"/>
    </source>
</evidence>
<gene>
    <name evidence="19" type="primary">addA_1</name>
    <name evidence="19" type="ORF">CA85_49030</name>
</gene>